<evidence type="ECO:0000313" key="3">
    <source>
        <dbReference type="Proteomes" id="UP000184267"/>
    </source>
</evidence>
<gene>
    <name evidence="2" type="ORF">TRAPUB_12705</name>
</gene>
<dbReference type="Proteomes" id="UP000184267">
    <property type="component" value="Unassembled WGS sequence"/>
</dbReference>
<evidence type="ECO:0000313" key="2">
    <source>
        <dbReference type="EMBL" id="OJT10763.1"/>
    </source>
</evidence>
<proteinExistence type="predicted"/>
<accession>A0A1M2VT34</accession>
<feature type="signal peptide" evidence="1">
    <location>
        <begin position="1"/>
        <end position="18"/>
    </location>
</feature>
<dbReference type="AlphaFoldDB" id="A0A1M2VT34"/>
<feature type="chain" id="PRO_5013267956" evidence="1">
    <location>
        <begin position="19"/>
        <end position="242"/>
    </location>
</feature>
<comment type="caution">
    <text evidence="2">The sequence shown here is derived from an EMBL/GenBank/DDBJ whole genome shotgun (WGS) entry which is preliminary data.</text>
</comment>
<sequence>MFSKLAVLVLAAVPAAFSVTVRQTKAFVNPADGGGSMLIDAGNGLGEPLNVRIRHAAVSPLYLTEAISAQVIISGLSSPSILNEDGITNYARAIGFSTECFGIHLGNPFSANLGDGHGSVNQTVELRQDYGNSDVGTCLESLIGGNHFRVYFQNGPSANTGAAFLAVSAEEPATDNHDIKPDGYDIGRNELVAAALGTKSFGGIIYSTVAENVTGLLPVGSDGVNHGIAIDGIVTVLTVTIQ</sequence>
<dbReference type="STRING" id="154538.A0A1M2VT34"/>
<dbReference type="OrthoDB" id="2310204at2759"/>
<keyword evidence="3" id="KW-1185">Reference proteome</keyword>
<reference evidence="2 3" key="1">
    <citation type="submission" date="2016-10" db="EMBL/GenBank/DDBJ databases">
        <title>Genome sequence of the basidiomycete white-rot fungus Trametes pubescens.</title>
        <authorList>
            <person name="Makela M.R."/>
            <person name="Granchi Z."/>
            <person name="Peng M."/>
            <person name="De Vries R.P."/>
            <person name="Grigoriev I."/>
            <person name="Riley R."/>
            <person name="Hilden K."/>
        </authorList>
    </citation>
    <scope>NUCLEOTIDE SEQUENCE [LARGE SCALE GENOMIC DNA]</scope>
    <source>
        <strain evidence="2 3">FBCC735</strain>
    </source>
</reference>
<evidence type="ECO:0000256" key="1">
    <source>
        <dbReference type="SAM" id="SignalP"/>
    </source>
</evidence>
<name>A0A1M2VT34_TRAPU</name>
<dbReference type="EMBL" id="MNAD01000735">
    <property type="protein sequence ID" value="OJT10763.1"/>
    <property type="molecule type" value="Genomic_DNA"/>
</dbReference>
<organism evidence="2 3">
    <name type="scientific">Trametes pubescens</name>
    <name type="common">White-rot fungus</name>
    <dbReference type="NCBI Taxonomy" id="154538"/>
    <lineage>
        <taxon>Eukaryota</taxon>
        <taxon>Fungi</taxon>
        <taxon>Dikarya</taxon>
        <taxon>Basidiomycota</taxon>
        <taxon>Agaricomycotina</taxon>
        <taxon>Agaricomycetes</taxon>
        <taxon>Polyporales</taxon>
        <taxon>Polyporaceae</taxon>
        <taxon>Trametes</taxon>
    </lineage>
</organism>
<dbReference type="OMA" id="NHFRVYR"/>
<protein>
    <submittedName>
        <fullName evidence="2">Uncharacterized protein</fullName>
    </submittedName>
</protein>
<keyword evidence="1" id="KW-0732">Signal</keyword>